<feature type="domain" description="DNA methylase adenine-specific" evidence="9">
    <location>
        <begin position="178"/>
        <end position="494"/>
    </location>
</feature>
<dbReference type="InterPro" id="IPR029063">
    <property type="entry name" value="SAM-dependent_MTases_sf"/>
</dbReference>
<dbReference type="PROSITE" id="PS00092">
    <property type="entry name" value="N6_MTASE"/>
    <property type="match status" value="1"/>
</dbReference>
<dbReference type="Pfam" id="PF12161">
    <property type="entry name" value="HsdM_N"/>
    <property type="match status" value="1"/>
</dbReference>
<evidence type="ECO:0000256" key="1">
    <source>
        <dbReference type="ARBA" id="ARBA00006594"/>
    </source>
</evidence>
<keyword evidence="3 11" id="KW-0489">Methyltransferase</keyword>
<evidence type="ECO:0000256" key="7">
    <source>
        <dbReference type="ARBA" id="ARBA00047942"/>
    </source>
</evidence>
<protein>
    <recommendedName>
        <fullName evidence="2">site-specific DNA-methyltransferase (adenine-specific)</fullName>
        <ecNumber evidence="2">2.1.1.72</ecNumber>
    </recommendedName>
</protein>
<feature type="coiled-coil region" evidence="8">
    <location>
        <begin position="488"/>
        <end position="525"/>
    </location>
</feature>
<keyword evidence="12" id="KW-1185">Reference proteome</keyword>
<name>A0ABZ2AHJ6_9BACT</name>
<dbReference type="InterPro" id="IPR003356">
    <property type="entry name" value="DNA_methylase_A-5"/>
</dbReference>
<accession>A0ABZ2AHJ6</accession>
<evidence type="ECO:0000259" key="10">
    <source>
        <dbReference type="Pfam" id="PF12161"/>
    </source>
</evidence>
<dbReference type="PANTHER" id="PTHR42933">
    <property type="entry name" value="SLR6095 PROTEIN"/>
    <property type="match status" value="1"/>
</dbReference>
<dbReference type="InterPro" id="IPR002052">
    <property type="entry name" value="DNA_methylase_N6_adenine_CS"/>
</dbReference>
<keyword evidence="6" id="KW-0680">Restriction system</keyword>
<reference evidence="11" key="1">
    <citation type="submission" date="2024-01" db="EMBL/GenBank/DDBJ databases">
        <title>Complete genome sequence of Mycoplasma gateae strain 3700.</title>
        <authorList>
            <person name="Spergser J."/>
        </authorList>
    </citation>
    <scope>NUCLEOTIDE SEQUENCE [LARGE SCALE GENOMIC DNA]</scope>
    <source>
        <strain evidence="11">3700</strain>
    </source>
</reference>
<organism evidence="11 12">
    <name type="scientific">Metamycoplasma gateae</name>
    <dbReference type="NCBI Taxonomy" id="35769"/>
    <lineage>
        <taxon>Bacteria</taxon>
        <taxon>Bacillati</taxon>
        <taxon>Mycoplasmatota</taxon>
        <taxon>Mycoplasmoidales</taxon>
        <taxon>Metamycoplasmataceae</taxon>
        <taxon>Metamycoplasma</taxon>
    </lineage>
</organism>
<keyword evidence="4 11" id="KW-0808">Transferase</keyword>
<dbReference type="GO" id="GO:0032259">
    <property type="term" value="P:methylation"/>
    <property type="evidence" value="ECO:0007669"/>
    <property type="project" value="UniProtKB-KW"/>
</dbReference>
<comment type="catalytic activity">
    <reaction evidence="7">
        <text>a 2'-deoxyadenosine in DNA + S-adenosyl-L-methionine = an N(6)-methyl-2'-deoxyadenosine in DNA + S-adenosyl-L-homocysteine + H(+)</text>
        <dbReference type="Rhea" id="RHEA:15197"/>
        <dbReference type="Rhea" id="RHEA-COMP:12418"/>
        <dbReference type="Rhea" id="RHEA-COMP:12419"/>
        <dbReference type="ChEBI" id="CHEBI:15378"/>
        <dbReference type="ChEBI" id="CHEBI:57856"/>
        <dbReference type="ChEBI" id="CHEBI:59789"/>
        <dbReference type="ChEBI" id="CHEBI:90615"/>
        <dbReference type="ChEBI" id="CHEBI:90616"/>
        <dbReference type="EC" id="2.1.1.72"/>
    </reaction>
</comment>
<dbReference type="InterPro" id="IPR004546">
    <property type="entry name" value="Restrct_endonuc_T1M"/>
</dbReference>
<dbReference type="Gene3D" id="3.40.50.150">
    <property type="entry name" value="Vaccinia Virus protein VP39"/>
    <property type="match status" value="1"/>
</dbReference>
<sequence length="531" mass="60514">MFDNKKQEERKKLHNSIWKIAEDLRGSVDGWDFKQYVLVTLFYRFISENITKYINDNERAAGTADFDYSLMTDEEAMISKEFLVKEKGFFIKPSSLFTNVVKNGKDNENLNEILNNVFKEIEASAIGTESEEDLKGLFSDMDTNNNRLGSTVIERNKKLYSILKHIESLDLGNYQDNTIDVFGDAYEFLMSMYASSAGKSGGEFFTPQEVSELLARLTLIDFNDENKGDKKEIDKVYDPCCGSGSLLLKYAKILGKENVKESFSGQEINLTTYNLARINMFLHDINFDKFHIRLGNTLTNPLHQDEKPFDAIVSNPPYSIKWDGDSNVNLINDERFSVTTLAPKSKADLAFVLHMINHLSADGTAAIVEFPGTLYRSGAEADIRKWMVENKNVVDTIIQLPANLFFGTSISTCILVLRKNKTDTNVFFVDASDEFVKETKTSKLTEENIIKILDSVRFKKDVQGFSKLVSLEEIKQNDFNLSVNNYVIKNDEKEKIDIKKLNAELKQTVTKINDLRLQIDQIIEQLEGKDD</sequence>
<dbReference type="Gene3D" id="1.20.1260.30">
    <property type="match status" value="1"/>
</dbReference>
<dbReference type="SUPFAM" id="SSF53335">
    <property type="entry name" value="S-adenosyl-L-methionine-dependent methyltransferases"/>
    <property type="match status" value="1"/>
</dbReference>
<dbReference type="GO" id="GO:0009007">
    <property type="term" value="F:site-specific DNA-methyltransferase (adenine-specific) activity"/>
    <property type="evidence" value="ECO:0007669"/>
    <property type="project" value="UniProtKB-EC"/>
</dbReference>
<dbReference type="NCBIfam" id="TIGR00497">
    <property type="entry name" value="hsdM"/>
    <property type="match status" value="1"/>
</dbReference>
<dbReference type="InterPro" id="IPR038333">
    <property type="entry name" value="T1MK-like_N_sf"/>
</dbReference>
<evidence type="ECO:0000313" key="12">
    <source>
        <dbReference type="Proteomes" id="UP001431935"/>
    </source>
</evidence>
<dbReference type="Proteomes" id="UP001431935">
    <property type="component" value="Chromosome"/>
</dbReference>
<evidence type="ECO:0000256" key="5">
    <source>
        <dbReference type="ARBA" id="ARBA00022691"/>
    </source>
</evidence>
<comment type="similarity">
    <text evidence="1">Belongs to the N(4)/N(6)-methyltransferase family.</text>
</comment>
<evidence type="ECO:0000256" key="2">
    <source>
        <dbReference type="ARBA" id="ARBA00011900"/>
    </source>
</evidence>
<dbReference type="PRINTS" id="PR00507">
    <property type="entry name" value="N12N6MTFRASE"/>
</dbReference>
<feature type="domain" description="N6 adenine-specific DNA methyltransferase N-terminal" evidence="10">
    <location>
        <begin position="13"/>
        <end position="166"/>
    </location>
</feature>
<dbReference type="PANTHER" id="PTHR42933:SF1">
    <property type="entry name" value="SITE-SPECIFIC DNA-METHYLTRANSFERASE (ADENINE-SPECIFIC)"/>
    <property type="match status" value="1"/>
</dbReference>
<evidence type="ECO:0000256" key="4">
    <source>
        <dbReference type="ARBA" id="ARBA00022679"/>
    </source>
</evidence>
<gene>
    <name evidence="11" type="ORF">V2E26_03005</name>
</gene>
<dbReference type="CDD" id="cd02440">
    <property type="entry name" value="AdoMet_MTases"/>
    <property type="match status" value="1"/>
</dbReference>
<dbReference type="EC" id="2.1.1.72" evidence="2"/>
<proteinExistence type="inferred from homology"/>
<evidence type="ECO:0000256" key="6">
    <source>
        <dbReference type="ARBA" id="ARBA00022747"/>
    </source>
</evidence>
<dbReference type="EMBL" id="CP143578">
    <property type="protein sequence ID" value="WVN21363.1"/>
    <property type="molecule type" value="Genomic_DNA"/>
</dbReference>
<evidence type="ECO:0000313" key="11">
    <source>
        <dbReference type="EMBL" id="WVN21363.1"/>
    </source>
</evidence>
<evidence type="ECO:0000259" key="9">
    <source>
        <dbReference type="Pfam" id="PF02384"/>
    </source>
</evidence>
<dbReference type="RefSeq" id="WP_330463402.1">
    <property type="nucleotide sequence ID" value="NZ_CP143578.1"/>
</dbReference>
<dbReference type="Pfam" id="PF02384">
    <property type="entry name" value="N6_Mtase"/>
    <property type="match status" value="1"/>
</dbReference>
<keyword evidence="5" id="KW-0949">S-adenosyl-L-methionine</keyword>
<dbReference type="InterPro" id="IPR022749">
    <property type="entry name" value="D12N6_MeTrfase_N"/>
</dbReference>
<evidence type="ECO:0000256" key="3">
    <source>
        <dbReference type="ARBA" id="ARBA00022603"/>
    </source>
</evidence>
<keyword evidence="8" id="KW-0175">Coiled coil</keyword>
<dbReference type="InterPro" id="IPR051537">
    <property type="entry name" value="DNA_Adenine_Mtase"/>
</dbReference>
<evidence type="ECO:0000256" key="8">
    <source>
        <dbReference type="SAM" id="Coils"/>
    </source>
</evidence>